<gene>
    <name evidence="1" type="ORF">CAWG_03846</name>
</gene>
<accession>C4YJ34</accession>
<evidence type="ECO:0000313" key="2">
    <source>
        <dbReference type="Proteomes" id="UP000001429"/>
    </source>
</evidence>
<keyword evidence="2" id="KW-1185">Reference proteome</keyword>
<dbReference type="PaxDb" id="5476-C4YJ34"/>
<name>C4YJ34_CANAW</name>
<dbReference type="VEuPathDB" id="FungiDB:CAWG_03846"/>
<dbReference type="Proteomes" id="UP000001429">
    <property type="component" value="Chromosome 2"/>
</dbReference>
<protein>
    <submittedName>
        <fullName evidence="1">Uncharacterized protein</fullName>
    </submittedName>
</protein>
<dbReference type="OMA" id="CKSNTRF"/>
<sequence length="97" mass="11799">MCKSNTRFKKGLIWYTMYKKVEQKKLFINQKQLIPNRDPNNHNTPEVCPIFYLLSHSNFECRFSQNVKKRHQFKKKTQKTDSLSTSYNQHFHYPIQT</sequence>
<dbReference type="AlphaFoldDB" id="C4YJ34"/>
<dbReference type="EMBL" id="CH672350">
    <property type="protein sequence ID" value="EEQ45518.1"/>
    <property type="molecule type" value="Genomic_DNA"/>
</dbReference>
<dbReference type="HOGENOM" id="CLU_2346477_0_0_1"/>
<organism evidence="1 2">
    <name type="scientific">Candida albicans (strain WO-1)</name>
    <name type="common">Yeast</name>
    <dbReference type="NCBI Taxonomy" id="294748"/>
    <lineage>
        <taxon>Eukaryota</taxon>
        <taxon>Fungi</taxon>
        <taxon>Dikarya</taxon>
        <taxon>Ascomycota</taxon>
        <taxon>Saccharomycotina</taxon>
        <taxon>Pichiomycetes</taxon>
        <taxon>Debaryomycetaceae</taxon>
        <taxon>Candida/Lodderomyces clade</taxon>
        <taxon>Candida</taxon>
    </lineage>
</organism>
<reference evidence="1 2" key="1">
    <citation type="journal article" date="2009" name="Nature">
        <title>Evolution of pathogenicity and sexual reproduction in eight Candida genomes.</title>
        <authorList>
            <person name="Butler G."/>
            <person name="Rasmussen M.D."/>
            <person name="Lin M.F."/>
            <person name="Santos M.A."/>
            <person name="Sakthikumar S."/>
            <person name="Munro C.A."/>
            <person name="Rheinbay E."/>
            <person name="Grabherr M."/>
            <person name="Forche A."/>
            <person name="Reedy J.L."/>
            <person name="Agrafioti I."/>
            <person name="Arnaud M.B."/>
            <person name="Bates S."/>
            <person name="Brown A.J."/>
            <person name="Brunke S."/>
            <person name="Costanzo M.C."/>
            <person name="Fitzpatrick D.A."/>
            <person name="de Groot P.W."/>
            <person name="Harris D."/>
            <person name="Hoyer L.L."/>
            <person name="Hube B."/>
            <person name="Klis F.M."/>
            <person name="Kodira C."/>
            <person name="Lennard N."/>
            <person name="Logue M.E."/>
            <person name="Martin R."/>
            <person name="Neiman A.M."/>
            <person name="Nikolaou E."/>
            <person name="Quail M.A."/>
            <person name="Quinn J."/>
            <person name="Santos M.C."/>
            <person name="Schmitzberger F.F."/>
            <person name="Sherlock G."/>
            <person name="Shah P."/>
            <person name="Silverstein K.A."/>
            <person name="Skrzypek M.S."/>
            <person name="Soll D."/>
            <person name="Staggs R."/>
            <person name="Stansfield I."/>
            <person name="Stumpf M.P."/>
            <person name="Sudbery P.E."/>
            <person name="Srikantha T."/>
            <person name="Zeng Q."/>
            <person name="Berman J."/>
            <person name="Berriman M."/>
            <person name="Heitman J."/>
            <person name="Gow N.A."/>
            <person name="Lorenz M.C."/>
            <person name="Birren B.W."/>
            <person name="Kellis M."/>
            <person name="Cuomo C.A."/>
        </authorList>
    </citation>
    <scope>NUCLEOTIDE SEQUENCE [LARGE SCALE GENOMIC DNA]</scope>
    <source>
        <strain evidence="1 2">WO-1</strain>
    </source>
</reference>
<evidence type="ECO:0000313" key="1">
    <source>
        <dbReference type="EMBL" id="EEQ45518.1"/>
    </source>
</evidence>
<proteinExistence type="predicted"/>